<dbReference type="PANTHER" id="PTHR43305:SF1">
    <property type="entry name" value="FAMILY N-ACETYLTRANSFERASE, PUTATIVE (AFU_ORTHOLOGUE AFUA_2G01380)-RELATED"/>
    <property type="match status" value="1"/>
</dbReference>
<organism evidence="2 3">
    <name type="scientific">Candidatus Desantisbacteria bacterium CG_4_10_14_0_8_um_filter_48_22</name>
    <dbReference type="NCBI Taxonomy" id="1974543"/>
    <lineage>
        <taxon>Bacteria</taxon>
        <taxon>Candidatus Desantisiibacteriota</taxon>
    </lineage>
</organism>
<dbReference type="AlphaFoldDB" id="A0A2M7SE95"/>
<feature type="domain" description="N-acetyltransferase" evidence="1">
    <location>
        <begin position="7"/>
        <end position="159"/>
    </location>
</feature>
<dbReference type="PANTHER" id="PTHR43305">
    <property type="entry name" value="FAMILY N-ACETYLTRANSFERASE, PUTATIVE (AFU_ORTHOLOGUE AFUA_2G01380)-RELATED"/>
    <property type="match status" value="1"/>
</dbReference>
<sequence>MKKESGLRLREAGSEEDIDSARRLFREYADSLGFGLDFQNFTEELAGLPGEYARPDGCIILAEEGAETAGCAALRKISKEICEMKRMFVRPGSRGKGLGRKLAEAIISEAKKIGYKRMRLDTVASLKEANALYKSLGFQEIGPYRHNPLKGAVFLEKTL</sequence>
<proteinExistence type="predicted"/>
<dbReference type="EMBL" id="PFMR01000081">
    <property type="protein sequence ID" value="PIZ17846.1"/>
    <property type="molecule type" value="Genomic_DNA"/>
</dbReference>
<protein>
    <submittedName>
        <fullName evidence="2">GNAT family N-acetyltransferase</fullName>
    </submittedName>
</protein>
<name>A0A2M7SE95_9BACT</name>
<dbReference type="SUPFAM" id="SSF55729">
    <property type="entry name" value="Acyl-CoA N-acyltransferases (Nat)"/>
    <property type="match status" value="1"/>
</dbReference>
<dbReference type="InterPro" id="IPR000182">
    <property type="entry name" value="GNAT_dom"/>
</dbReference>
<evidence type="ECO:0000259" key="1">
    <source>
        <dbReference type="PROSITE" id="PS51186"/>
    </source>
</evidence>
<evidence type="ECO:0000313" key="3">
    <source>
        <dbReference type="Proteomes" id="UP000229307"/>
    </source>
</evidence>
<comment type="caution">
    <text evidence="2">The sequence shown here is derived from an EMBL/GenBank/DDBJ whole genome shotgun (WGS) entry which is preliminary data.</text>
</comment>
<evidence type="ECO:0000313" key="2">
    <source>
        <dbReference type="EMBL" id="PIZ17846.1"/>
    </source>
</evidence>
<reference evidence="3" key="1">
    <citation type="submission" date="2017-09" db="EMBL/GenBank/DDBJ databases">
        <title>Depth-based differentiation of microbial function through sediment-hosted aquifers and enrichment of novel symbionts in the deep terrestrial subsurface.</title>
        <authorList>
            <person name="Probst A.J."/>
            <person name="Ladd B."/>
            <person name="Jarett J.K."/>
            <person name="Geller-Mcgrath D.E."/>
            <person name="Sieber C.M.K."/>
            <person name="Emerson J.B."/>
            <person name="Anantharaman K."/>
            <person name="Thomas B.C."/>
            <person name="Malmstrom R."/>
            <person name="Stieglmeier M."/>
            <person name="Klingl A."/>
            <person name="Woyke T."/>
            <person name="Ryan C.M."/>
            <person name="Banfield J.F."/>
        </authorList>
    </citation>
    <scope>NUCLEOTIDE SEQUENCE [LARGE SCALE GENOMIC DNA]</scope>
</reference>
<dbReference type="Proteomes" id="UP000229307">
    <property type="component" value="Unassembled WGS sequence"/>
</dbReference>
<dbReference type="CDD" id="cd04301">
    <property type="entry name" value="NAT_SF"/>
    <property type="match status" value="1"/>
</dbReference>
<gene>
    <name evidence="2" type="ORF">COY52_02580</name>
</gene>
<dbReference type="InterPro" id="IPR016181">
    <property type="entry name" value="Acyl_CoA_acyltransferase"/>
</dbReference>
<dbReference type="GO" id="GO:0016747">
    <property type="term" value="F:acyltransferase activity, transferring groups other than amino-acyl groups"/>
    <property type="evidence" value="ECO:0007669"/>
    <property type="project" value="InterPro"/>
</dbReference>
<dbReference type="Gene3D" id="3.40.630.30">
    <property type="match status" value="1"/>
</dbReference>
<keyword evidence="2" id="KW-0808">Transferase</keyword>
<dbReference type="Pfam" id="PF00583">
    <property type="entry name" value="Acetyltransf_1"/>
    <property type="match status" value="1"/>
</dbReference>
<dbReference type="InterPro" id="IPR052777">
    <property type="entry name" value="Acetyltransferase_Enz"/>
</dbReference>
<accession>A0A2M7SE95</accession>
<dbReference type="PROSITE" id="PS51186">
    <property type="entry name" value="GNAT"/>
    <property type="match status" value="1"/>
</dbReference>